<dbReference type="KEGG" id="rmar:GBA65_21080"/>
<accession>A0A6G8Q3R6</accession>
<evidence type="ECO:0000313" key="2">
    <source>
        <dbReference type="EMBL" id="QIN80957.1"/>
    </source>
</evidence>
<dbReference type="PANTHER" id="PTHR48050:SF13">
    <property type="entry name" value="STEROL 3-BETA-GLUCOSYLTRANSFERASE UGT80A2"/>
    <property type="match status" value="1"/>
</dbReference>
<dbReference type="EMBL" id="CP045122">
    <property type="protein sequence ID" value="QIN80957.1"/>
    <property type="molecule type" value="Genomic_DNA"/>
</dbReference>
<dbReference type="InterPro" id="IPR002213">
    <property type="entry name" value="UDP_glucos_trans"/>
</dbReference>
<dbReference type="InterPro" id="IPR004276">
    <property type="entry name" value="GlycoTrans_28_N"/>
</dbReference>
<dbReference type="AlphaFoldDB" id="A0A6G8Q3R6"/>
<reference evidence="2 3" key="1">
    <citation type="submission" date="2019-10" db="EMBL/GenBank/DDBJ databases">
        <title>Rubrobacter sp nov SCSIO 52915 isolated from a deep-sea sediment in the South China Sea.</title>
        <authorList>
            <person name="Chen R.W."/>
        </authorList>
    </citation>
    <scope>NUCLEOTIDE SEQUENCE [LARGE SCALE GENOMIC DNA]</scope>
    <source>
        <strain evidence="2 3">SCSIO 52915</strain>
        <plasmid evidence="2 3">unnamed1</plasmid>
    </source>
</reference>
<dbReference type="Pfam" id="PF03033">
    <property type="entry name" value="Glyco_transf_28"/>
    <property type="match status" value="1"/>
</dbReference>
<protein>
    <recommendedName>
        <fullName evidence="1">Glycosyltransferase family 28 N-terminal domain-containing protein</fullName>
    </recommendedName>
</protein>
<evidence type="ECO:0000259" key="1">
    <source>
        <dbReference type="Pfam" id="PF03033"/>
    </source>
</evidence>
<dbReference type="Proteomes" id="UP000502706">
    <property type="component" value="Plasmid unnamed1"/>
</dbReference>
<dbReference type="Gene3D" id="3.40.50.2000">
    <property type="entry name" value="Glycogen Phosphorylase B"/>
    <property type="match status" value="1"/>
</dbReference>
<dbReference type="GO" id="GO:0008194">
    <property type="term" value="F:UDP-glycosyltransferase activity"/>
    <property type="evidence" value="ECO:0007669"/>
    <property type="project" value="InterPro"/>
</dbReference>
<keyword evidence="2" id="KW-0614">Plasmid</keyword>
<sequence length="288" mass="32112">MRVSIVTGGSRGDVQPYVALGNGLVGAGHEVKVATYAPFEGFVRDRGLEYARLSGDPTRIVRTLQECGRDPVCIARRFFSELARFVEDNVGECMEACRGSDAVIYTPIGFVGSFVAQKLGVPAASAVLQPLIPTREFPSVIWPEAKVVSNDRLRGTYNRLTFSLTEQGFWQLFRFLVNGRVTRRLGLPHLPPLPTYFHKLRQRRELALCGWSPAVLPPPRDWDPWARVTGYWFLDRSEEWRPPAHLEDFLESGAPPVCVGFGSMSIRDPRITQTILSAFRSAGSRGCS</sequence>
<feature type="domain" description="Glycosyltransferase family 28 N-terminal" evidence="1">
    <location>
        <begin position="5"/>
        <end position="135"/>
    </location>
</feature>
<dbReference type="GO" id="GO:0016758">
    <property type="term" value="F:hexosyltransferase activity"/>
    <property type="evidence" value="ECO:0007669"/>
    <property type="project" value="InterPro"/>
</dbReference>
<gene>
    <name evidence="2" type="ORF">GBA65_21080</name>
</gene>
<keyword evidence="3" id="KW-1185">Reference proteome</keyword>
<dbReference type="SUPFAM" id="SSF53756">
    <property type="entry name" value="UDP-Glycosyltransferase/glycogen phosphorylase"/>
    <property type="match status" value="1"/>
</dbReference>
<name>A0A6G8Q3R6_9ACTN</name>
<proteinExistence type="predicted"/>
<evidence type="ECO:0000313" key="3">
    <source>
        <dbReference type="Proteomes" id="UP000502706"/>
    </source>
</evidence>
<dbReference type="PANTHER" id="PTHR48050">
    <property type="entry name" value="STEROL 3-BETA-GLUCOSYLTRANSFERASE"/>
    <property type="match status" value="1"/>
</dbReference>
<dbReference type="GO" id="GO:0033072">
    <property type="term" value="P:vancomycin biosynthetic process"/>
    <property type="evidence" value="ECO:0007669"/>
    <property type="project" value="UniProtKB-ARBA"/>
</dbReference>
<dbReference type="InterPro" id="IPR050426">
    <property type="entry name" value="Glycosyltransferase_28"/>
</dbReference>
<organism evidence="2 3">
    <name type="scientific">Rubrobacter marinus</name>
    <dbReference type="NCBI Taxonomy" id="2653852"/>
    <lineage>
        <taxon>Bacteria</taxon>
        <taxon>Bacillati</taxon>
        <taxon>Actinomycetota</taxon>
        <taxon>Rubrobacteria</taxon>
        <taxon>Rubrobacterales</taxon>
        <taxon>Rubrobacteraceae</taxon>
        <taxon>Rubrobacter</taxon>
    </lineage>
</organism>
<geneLocation type="plasmid" evidence="2 3">
    <name>unnamed1</name>
</geneLocation>
<dbReference type="GO" id="GO:0005975">
    <property type="term" value="P:carbohydrate metabolic process"/>
    <property type="evidence" value="ECO:0007669"/>
    <property type="project" value="InterPro"/>
</dbReference>
<dbReference type="CDD" id="cd03784">
    <property type="entry name" value="GT1_Gtf-like"/>
    <property type="match status" value="1"/>
</dbReference>